<dbReference type="CDD" id="cd09629">
    <property type="entry name" value="DOMON_CIL1_like"/>
    <property type="match status" value="1"/>
</dbReference>
<evidence type="ECO:0000256" key="6">
    <source>
        <dbReference type="ARBA" id="ARBA00022989"/>
    </source>
</evidence>
<keyword evidence="8" id="KW-0408">Iron</keyword>
<dbReference type="InterPro" id="IPR045265">
    <property type="entry name" value="AIR12_DOMON"/>
</dbReference>
<proteinExistence type="predicted"/>
<keyword evidence="14" id="KW-1185">Reference proteome</keyword>
<evidence type="ECO:0000256" key="10">
    <source>
        <dbReference type="SAM" id="SignalP"/>
    </source>
</evidence>
<keyword evidence="2" id="KW-0813">Transport</keyword>
<dbReference type="OrthoDB" id="2419613at2759"/>
<keyword evidence="6 9" id="KW-1133">Transmembrane helix</keyword>
<evidence type="ECO:0008006" key="15">
    <source>
        <dbReference type="Google" id="ProtNLM"/>
    </source>
</evidence>
<dbReference type="Proteomes" id="UP000886520">
    <property type="component" value="Chromosome 11"/>
</dbReference>
<feature type="transmembrane region" description="Helical" evidence="9">
    <location>
        <begin position="280"/>
        <end position="297"/>
    </location>
</feature>
<feature type="binding site" description="axial binding residue" evidence="8">
    <location>
        <position position="277"/>
    </location>
    <ligand>
        <name>heme b</name>
        <dbReference type="ChEBI" id="CHEBI:60344"/>
        <label>1</label>
    </ligand>
    <ligandPart>
        <name>Fe</name>
        <dbReference type="ChEBI" id="CHEBI:18248"/>
    </ligandPart>
</feature>
<organism evidence="13 14">
    <name type="scientific">Adiantum capillus-veneris</name>
    <name type="common">Maidenhair fern</name>
    <dbReference type="NCBI Taxonomy" id="13818"/>
    <lineage>
        <taxon>Eukaryota</taxon>
        <taxon>Viridiplantae</taxon>
        <taxon>Streptophyta</taxon>
        <taxon>Embryophyta</taxon>
        <taxon>Tracheophyta</taxon>
        <taxon>Polypodiopsida</taxon>
        <taxon>Polypodiidae</taxon>
        <taxon>Polypodiales</taxon>
        <taxon>Pteridineae</taxon>
        <taxon>Pteridaceae</taxon>
        <taxon>Vittarioideae</taxon>
        <taxon>Adiantum</taxon>
    </lineage>
</organism>
<dbReference type="Pfam" id="PF04526">
    <property type="entry name" value="DUF568"/>
    <property type="match status" value="1"/>
</dbReference>
<evidence type="ECO:0000313" key="14">
    <source>
        <dbReference type="Proteomes" id="UP000886520"/>
    </source>
</evidence>
<comment type="caution">
    <text evidence="13">The sequence shown here is derived from an EMBL/GenBank/DDBJ whole genome shotgun (WGS) entry which is preliminary data.</text>
</comment>
<evidence type="ECO:0000256" key="1">
    <source>
        <dbReference type="ARBA" id="ARBA00004370"/>
    </source>
</evidence>
<comment type="subcellular location">
    <subcellularLocation>
        <location evidence="1">Membrane</location>
    </subcellularLocation>
</comment>
<feature type="transmembrane region" description="Helical" evidence="9">
    <location>
        <begin position="240"/>
        <end position="260"/>
    </location>
</feature>
<feature type="binding site" description="axial binding residue" evidence="8">
    <location>
        <position position="313"/>
    </location>
    <ligand>
        <name>heme b</name>
        <dbReference type="ChEBI" id="CHEBI:60344"/>
        <label>1</label>
    </ligand>
    <ligandPart>
        <name>Fe</name>
        <dbReference type="ChEBI" id="CHEBI:18248"/>
    </ligandPart>
</feature>
<dbReference type="InterPro" id="IPR017214">
    <property type="entry name" value="UCP037471"/>
</dbReference>
<protein>
    <recommendedName>
        <fullName evidence="15">Cytochrome b561 and DOMON domain-containing protein</fullName>
    </recommendedName>
</protein>
<dbReference type="PROSITE" id="PS51257">
    <property type="entry name" value="PROKAR_LIPOPROTEIN"/>
    <property type="match status" value="1"/>
</dbReference>
<evidence type="ECO:0000259" key="12">
    <source>
        <dbReference type="PROSITE" id="PS50939"/>
    </source>
</evidence>
<gene>
    <name evidence="13" type="ORF">GOP47_0011639</name>
</gene>
<dbReference type="Gene3D" id="1.20.120.1770">
    <property type="match status" value="1"/>
</dbReference>
<evidence type="ECO:0000256" key="2">
    <source>
        <dbReference type="ARBA" id="ARBA00022448"/>
    </source>
</evidence>
<accession>A0A9D4UTB2</accession>
<feature type="transmembrane region" description="Helical" evidence="9">
    <location>
        <begin position="309"/>
        <end position="329"/>
    </location>
</feature>
<dbReference type="CDD" id="cd08760">
    <property type="entry name" value="Cyt_b561_FRRS1_like"/>
    <property type="match status" value="1"/>
</dbReference>
<dbReference type="AlphaFoldDB" id="A0A9D4UTB2"/>
<feature type="domain" description="Cytochrome b561" evidence="12">
    <location>
        <begin position="174"/>
        <end position="368"/>
    </location>
</feature>
<feature type="signal peptide" evidence="10">
    <location>
        <begin position="1"/>
        <end position="22"/>
    </location>
</feature>
<dbReference type="GO" id="GO:0016020">
    <property type="term" value="C:membrane"/>
    <property type="evidence" value="ECO:0007669"/>
    <property type="project" value="UniProtKB-SubCell"/>
</dbReference>
<evidence type="ECO:0000256" key="5">
    <source>
        <dbReference type="ARBA" id="ARBA00022982"/>
    </source>
</evidence>
<evidence type="ECO:0000256" key="4">
    <source>
        <dbReference type="ARBA" id="ARBA00022729"/>
    </source>
</evidence>
<keyword evidence="3 9" id="KW-0812">Transmembrane</keyword>
<feature type="domain" description="DOMON" evidence="11">
    <location>
        <begin position="47"/>
        <end position="165"/>
    </location>
</feature>
<dbReference type="PANTHER" id="PTHR23130">
    <property type="entry name" value="CYTOCHROME B561 AND DOMON DOMAIN-CONTAINING PROTEIN"/>
    <property type="match status" value="1"/>
</dbReference>
<evidence type="ECO:0000313" key="13">
    <source>
        <dbReference type="EMBL" id="KAI5073626.1"/>
    </source>
</evidence>
<dbReference type="PANTHER" id="PTHR23130:SF199">
    <property type="entry name" value="CYTOCHROME B561 AND DOMON DOMAIN-CONTAINING PROTEIN"/>
    <property type="match status" value="1"/>
</dbReference>
<keyword evidence="7 9" id="KW-0472">Membrane</keyword>
<dbReference type="InterPro" id="IPR005018">
    <property type="entry name" value="DOMON_domain"/>
</dbReference>
<keyword evidence="8" id="KW-0479">Metal-binding</keyword>
<keyword evidence="5" id="KW-0249">Electron transport</keyword>
<feature type="binding site" description="axial binding residue" evidence="8">
    <location>
        <position position="245"/>
    </location>
    <ligand>
        <name>heme b</name>
        <dbReference type="ChEBI" id="CHEBI:60344"/>
        <label>1</label>
    </ligand>
    <ligandPart>
        <name>Fe</name>
        <dbReference type="ChEBI" id="CHEBI:18248"/>
    </ligandPart>
</feature>
<feature type="transmembrane region" description="Helical" evidence="9">
    <location>
        <begin position="349"/>
        <end position="368"/>
    </location>
</feature>
<sequence length="377" mass="41320">MASFRILAVVLAVATFSYACRAQECNTLFTFNGSAVNFTKCSALPQQSASLAWTFYENNSTLLVGFAGTAPSSSGWVGWGINPTAQASMVGSSTLIAFSATNGSNVLPYKLTQDVKDVNVGLACSPIDLIIESSAVEIQGTSMSIFAALRLPSNQTTLNHIWNRGSSVRSFQPLEHGLSREDLSGYQTIDMYTAQSLGGGKPPHHNLKRTHGIINTIAWGILLPLGVIVARYLHPFTESLWFYIHVPLQTLGYLLGVLGWALGMRLRAVTSAAHKSHENIGIALFVLATLQVFALFLRPNKDHKLRIYWNYYHHSIGYIIILLGIINIFKGLDILSPGGNWKSGYVGSLIVMAVVALVLEVVIWFLYFKKRRDEGLP</sequence>
<feature type="binding site" description="axial binding residue" evidence="8">
    <location>
        <position position="211"/>
    </location>
    <ligand>
        <name>heme b</name>
        <dbReference type="ChEBI" id="CHEBI:60344"/>
        <label>1</label>
    </ligand>
    <ligandPart>
        <name>Fe</name>
        <dbReference type="ChEBI" id="CHEBI:18248"/>
    </ligandPart>
</feature>
<evidence type="ECO:0000256" key="3">
    <source>
        <dbReference type="ARBA" id="ARBA00022692"/>
    </source>
</evidence>
<evidence type="ECO:0000256" key="8">
    <source>
        <dbReference type="PIRSR" id="PIRSR037471-1"/>
    </source>
</evidence>
<dbReference type="EMBL" id="JABFUD020000011">
    <property type="protein sequence ID" value="KAI5073626.1"/>
    <property type="molecule type" value="Genomic_DNA"/>
</dbReference>
<feature type="chain" id="PRO_5039110453" description="Cytochrome b561 and DOMON domain-containing protein" evidence="10">
    <location>
        <begin position="23"/>
        <end position="377"/>
    </location>
</feature>
<evidence type="ECO:0000256" key="9">
    <source>
        <dbReference type="SAM" id="Phobius"/>
    </source>
</evidence>
<dbReference type="PROSITE" id="PS50836">
    <property type="entry name" value="DOMON"/>
    <property type="match status" value="1"/>
</dbReference>
<dbReference type="InterPro" id="IPR006593">
    <property type="entry name" value="Cyt_b561/ferric_Rdtase_TM"/>
</dbReference>
<name>A0A9D4UTB2_ADICA</name>
<dbReference type="PIRSF" id="PIRSF037471">
    <property type="entry name" value="UCP037471"/>
    <property type="match status" value="1"/>
</dbReference>
<keyword evidence="4 10" id="KW-0732">Signal</keyword>
<reference evidence="13" key="1">
    <citation type="submission" date="2021-01" db="EMBL/GenBank/DDBJ databases">
        <title>Adiantum capillus-veneris genome.</title>
        <authorList>
            <person name="Fang Y."/>
            <person name="Liao Q."/>
        </authorList>
    </citation>
    <scope>NUCLEOTIDE SEQUENCE</scope>
    <source>
        <strain evidence="13">H3</strain>
        <tissue evidence="13">Leaf</tissue>
    </source>
</reference>
<dbReference type="SMART" id="SM00665">
    <property type="entry name" value="B561"/>
    <property type="match status" value="1"/>
</dbReference>
<dbReference type="PROSITE" id="PS50939">
    <property type="entry name" value="CYTOCHROME_B561"/>
    <property type="match status" value="1"/>
</dbReference>
<evidence type="ECO:0000256" key="7">
    <source>
        <dbReference type="ARBA" id="ARBA00023136"/>
    </source>
</evidence>
<dbReference type="GO" id="GO:0046872">
    <property type="term" value="F:metal ion binding"/>
    <property type="evidence" value="ECO:0007669"/>
    <property type="project" value="UniProtKB-KW"/>
</dbReference>
<feature type="transmembrane region" description="Helical" evidence="9">
    <location>
        <begin position="212"/>
        <end position="233"/>
    </location>
</feature>
<evidence type="ECO:0000259" key="11">
    <source>
        <dbReference type="PROSITE" id="PS50836"/>
    </source>
</evidence>
<dbReference type="Pfam" id="PF03188">
    <property type="entry name" value="Cytochrom_B561"/>
    <property type="match status" value="1"/>
</dbReference>